<name>A0A167XJT1_9AGAM</name>
<reference evidence="2 3" key="1">
    <citation type="journal article" date="2016" name="Mol. Biol. Evol.">
        <title>Comparative Genomics of Early-Diverging Mushroom-Forming Fungi Provides Insights into the Origins of Lignocellulose Decay Capabilities.</title>
        <authorList>
            <person name="Nagy L.G."/>
            <person name="Riley R."/>
            <person name="Tritt A."/>
            <person name="Adam C."/>
            <person name="Daum C."/>
            <person name="Floudas D."/>
            <person name="Sun H."/>
            <person name="Yadav J.S."/>
            <person name="Pangilinan J."/>
            <person name="Larsson K.H."/>
            <person name="Matsuura K."/>
            <person name="Barry K."/>
            <person name="Labutti K."/>
            <person name="Kuo R."/>
            <person name="Ohm R.A."/>
            <person name="Bhattacharya S.S."/>
            <person name="Shirouzu T."/>
            <person name="Yoshinaga Y."/>
            <person name="Martin F.M."/>
            <person name="Grigoriev I.V."/>
            <person name="Hibbett D.S."/>
        </authorList>
    </citation>
    <scope>NUCLEOTIDE SEQUENCE [LARGE SCALE GENOMIC DNA]</scope>
    <source>
        <strain evidence="2 3">CBS 109695</strain>
    </source>
</reference>
<protein>
    <submittedName>
        <fullName evidence="2">Uncharacterized protein</fullName>
    </submittedName>
</protein>
<evidence type="ECO:0000313" key="3">
    <source>
        <dbReference type="Proteomes" id="UP000076532"/>
    </source>
</evidence>
<evidence type="ECO:0000256" key="1">
    <source>
        <dbReference type="SAM" id="MobiDB-lite"/>
    </source>
</evidence>
<gene>
    <name evidence="2" type="ORF">FIBSPDRAFT_289809</name>
</gene>
<sequence>MSHKIDGQPPQEECPATGSRETPFPALSSYVTVKLDPAGSVAFMEDEEAATAAANLPAKTYVGLVGGSVRVLFQLTHTKNS</sequence>
<dbReference type="EMBL" id="KV417756">
    <property type="protein sequence ID" value="KZP07292.1"/>
    <property type="molecule type" value="Genomic_DNA"/>
</dbReference>
<feature type="region of interest" description="Disordered" evidence="1">
    <location>
        <begin position="1"/>
        <end position="23"/>
    </location>
</feature>
<organism evidence="2 3">
    <name type="scientific">Athelia psychrophila</name>
    <dbReference type="NCBI Taxonomy" id="1759441"/>
    <lineage>
        <taxon>Eukaryota</taxon>
        <taxon>Fungi</taxon>
        <taxon>Dikarya</taxon>
        <taxon>Basidiomycota</taxon>
        <taxon>Agaricomycotina</taxon>
        <taxon>Agaricomycetes</taxon>
        <taxon>Agaricomycetidae</taxon>
        <taxon>Atheliales</taxon>
        <taxon>Atheliaceae</taxon>
        <taxon>Athelia</taxon>
    </lineage>
</organism>
<dbReference type="Proteomes" id="UP000076532">
    <property type="component" value="Unassembled WGS sequence"/>
</dbReference>
<dbReference type="AlphaFoldDB" id="A0A167XJT1"/>
<evidence type="ECO:0000313" key="2">
    <source>
        <dbReference type="EMBL" id="KZP07292.1"/>
    </source>
</evidence>
<proteinExistence type="predicted"/>
<keyword evidence="3" id="KW-1185">Reference proteome</keyword>
<accession>A0A167XJT1</accession>